<feature type="signal peptide" evidence="1">
    <location>
        <begin position="1"/>
        <end position="16"/>
    </location>
</feature>
<dbReference type="KEGG" id="tca:100141569"/>
<dbReference type="Proteomes" id="UP000007266">
    <property type="component" value="Linkage group 6"/>
</dbReference>
<dbReference type="eggNOG" id="ENOG502SEEE">
    <property type="taxonomic scope" value="Eukaryota"/>
</dbReference>
<keyword evidence="3" id="KW-1185">Reference proteome</keyword>
<organism evidence="2 3">
    <name type="scientific">Tribolium castaneum</name>
    <name type="common">Red flour beetle</name>
    <dbReference type="NCBI Taxonomy" id="7070"/>
    <lineage>
        <taxon>Eukaryota</taxon>
        <taxon>Metazoa</taxon>
        <taxon>Ecdysozoa</taxon>
        <taxon>Arthropoda</taxon>
        <taxon>Hexapoda</taxon>
        <taxon>Insecta</taxon>
        <taxon>Pterygota</taxon>
        <taxon>Neoptera</taxon>
        <taxon>Endopterygota</taxon>
        <taxon>Coleoptera</taxon>
        <taxon>Polyphaga</taxon>
        <taxon>Cucujiformia</taxon>
        <taxon>Tenebrionidae</taxon>
        <taxon>Tenebrionidae incertae sedis</taxon>
        <taxon>Tribolium</taxon>
    </lineage>
</organism>
<evidence type="ECO:0000256" key="1">
    <source>
        <dbReference type="SAM" id="SignalP"/>
    </source>
</evidence>
<dbReference type="EMBL" id="KQ971348">
    <property type="protein sequence ID" value="EFA04872.1"/>
    <property type="molecule type" value="Genomic_DNA"/>
</dbReference>
<reference evidence="2 3" key="2">
    <citation type="journal article" date="2010" name="Nucleic Acids Res.">
        <title>BeetleBase in 2010: revisions to provide comprehensive genomic information for Tribolium castaneum.</title>
        <authorList>
            <person name="Kim H.S."/>
            <person name="Murphy T."/>
            <person name="Xia J."/>
            <person name="Caragea D."/>
            <person name="Park Y."/>
            <person name="Beeman R.W."/>
            <person name="Lorenzen M.D."/>
            <person name="Butcher S."/>
            <person name="Manak J.R."/>
            <person name="Brown S.J."/>
        </authorList>
    </citation>
    <scope>GENOME REANNOTATION</scope>
    <source>
        <strain evidence="2 3">Georgia GA2</strain>
    </source>
</reference>
<sequence>MKTSIIFLLSLASALAHPLLSCSCGVAPMPCNCGLGSGEDVCHDSDKPKTCTPLVVRPLEVPKPKLPAPLLLPPVGSPCSCHTSLVKPAVVPNPPCTACSGGYAGSIDVLNNQHLTLSQQQQILFGGGCSGAQNGGLYGAQAGAYGYTPVARPILVDDIEKTPVNPANYVPADPVSLSVAYKMAQEKCHHNEDKLSFGFRSLPKDVPIYVRRMGNNIPEENLFNLNGQIVELKKIACQSRKSLDDEAAEQLADLQEEEEEARMAVNPYKSLTLGELGYGPAKIEGQFVDLPSAGPGPSFGEGAASKNCDDGFKPGNVIITQVPKVENLAMPPPLPEPCPADEEAFIPPPPAVPQGALFTSPYTYLSSASSSSASTKNLYSKSVFLQKVGCS</sequence>
<protein>
    <submittedName>
        <fullName evidence="2">Uncharacterized protein</fullName>
    </submittedName>
</protein>
<evidence type="ECO:0000313" key="3">
    <source>
        <dbReference type="Proteomes" id="UP000007266"/>
    </source>
</evidence>
<dbReference type="AlphaFoldDB" id="D2A3X5"/>
<dbReference type="STRING" id="7070.D2A3X5"/>
<dbReference type="PROSITE" id="PS51257">
    <property type="entry name" value="PROKAR_LIPOPROTEIN"/>
    <property type="match status" value="1"/>
</dbReference>
<reference evidence="2 3" key="1">
    <citation type="journal article" date="2008" name="Nature">
        <title>The genome of the model beetle and pest Tribolium castaneum.</title>
        <authorList>
            <consortium name="Tribolium Genome Sequencing Consortium"/>
            <person name="Richards S."/>
            <person name="Gibbs R.A."/>
            <person name="Weinstock G.M."/>
            <person name="Brown S.J."/>
            <person name="Denell R."/>
            <person name="Beeman R.W."/>
            <person name="Gibbs R."/>
            <person name="Beeman R.W."/>
            <person name="Brown S.J."/>
            <person name="Bucher G."/>
            <person name="Friedrich M."/>
            <person name="Grimmelikhuijzen C.J."/>
            <person name="Klingler M."/>
            <person name="Lorenzen M."/>
            <person name="Richards S."/>
            <person name="Roth S."/>
            <person name="Schroder R."/>
            <person name="Tautz D."/>
            <person name="Zdobnov E.M."/>
            <person name="Muzny D."/>
            <person name="Gibbs R.A."/>
            <person name="Weinstock G.M."/>
            <person name="Attaway T."/>
            <person name="Bell S."/>
            <person name="Buhay C.J."/>
            <person name="Chandrabose M.N."/>
            <person name="Chavez D."/>
            <person name="Clerk-Blankenburg K.P."/>
            <person name="Cree A."/>
            <person name="Dao M."/>
            <person name="Davis C."/>
            <person name="Chacko J."/>
            <person name="Dinh H."/>
            <person name="Dugan-Rocha S."/>
            <person name="Fowler G."/>
            <person name="Garner T.T."/>
            <person name="Garnes J."/>
            <person name="Gnirke A."/>
            <person name="Hawes A."/>
            <person name="Hernandez J."/>
            <person name="Hines S."/>
            <person name="Holder M."/>
            <person name="Hume J."/>
            <person name="Jhangiani S.N."/>
            <person name="Joshi V."/>
            <person name="Khan Z.M."/>
            <person name="Jackson L."/>
            <person name="Kovar C."/>
            <person name="Kowis A."/>
            <person name="Lee S."/>
            <person name="Lewis L.R."/>
            <person name="Margolis J."/>
            <person name="Morgan M."/>
            <person name="Nazareth L.V."/>
            <person name="Nguyen N."/>
            <person name="Okwuonu G."/>
            <person name="Parker D."/>
            <person name="Richards S."/>
            <person name="Ruiz S.J."/>
            <person name="Santibanez J."/>
            <person name="Savard J."/>
            <person name="Scherer S.E."/>
            <person name="Schneider B."/>
            <person name="Sodergren E."/>
            <person name="Tautz D."/>
            <person name="Vattahil S."/>
            <person name="Villasana D."/>
            <person name="White C.S."/>
            <person name="Wright R."/>
            <person name="Park Y."/>
            <person name="Beeman R.W."/>
            <person name="Lord J."/>
            <person name="Oppert B."/>
            <person name="Lorenzen M."/>
            <person name="Brown S."/>
            <person name="Wang L."/>
            <person name="Savard J."/>
            <person name="Tautz D."/>
            <person name="Richards S."/>
            <person name="Weinstock G."/>
            <person name="Gibbs R.A."/>
            <person name="Liu Y."/>
            <person name="Worley K."/>
            <person name="Weinstock G."/>
            <person name="Elsik C.G."/>
            <person name="Reese J.T."/>
            <person name="Elhaik E."/>
            <person name="Landan G."/>
            <person name="Graur D."/>
            <person name="Arensburger P."/>
            <person name="Atkinson P."/>
            <person name="Beeman R.W."/>
            <person name="Beidler J."/>
            <person name="Brown S.J."/>
            <person name="Demuth J.P."/>
            <person name="Drury D.W."/>
            <person name="Du Y.Z."/>
            <person name="Fujiwara H."/>
            <person name="Lorenzen M."/>
            <person name="Maselli V."/>
            <person name="Osanai M."/>
            <person name="Park Y."/>
            <person name="Robertson H.M."/>
            <person name="Tu Z."/>
            <person name="Wang J.J."/>
            <person name="Wang S."/>
            <person name="Richards S."/>
            <person name="Song H."/>
            <person name="Zhang L."/>
            <person name="Sodergren E."/>
            <person name="Werner D."/>
            <person name="Stanke M."/>
            <person name="Morgenstern B."/>
            <person name="Solovyev V."/>
            <person name="Kosarev P."/>
            <person name="Brown G."/>
            <person name="Chen H.C."/>
            <person name="Ermolaeva O."/>
            <person name="Hlavina W."/>
            <person name="Kapustin Y."/>
            <person name="Kiryutin B."/>
            <person name="Kitts P."/>
            <person name="Maglott D."/>
            <person name="Pruitt K."/>
            <person name="Sapojnikov V."/>
            <person name="Souvorov A."/>
            <person name="Mackey A.J."/>
            <person name="Waterhouse R.M."/>
            <person name="Wyder S."/>
            <person name="Zdobnov E.M."/>
            <person name="Zdobnov E.M."/>
            <person name="Wyder S."/>
            <person name="Kriventseva E.V."/>
            <person name="Kadowaki T."/>
            <person name="Bork P."/>
            <person name="Aranda M."/>
            <person name="Bao R."/>
            <person name="Beermann A."/>
            <person name="Berns N."/>
            <person name="Bolognesi R."/>
            <person name="Bonneton F."/>
            <person name="Bopp D."/>
            <person name="Brown S.J."/>
            <person name="Bucher G."/>
            <person name="Butts T."/>
            <person name="Chaumot A."/>
            <person name="Denell R.E."/>
            <person name="Ferrier D.E."/>
            <person name="Friedrich M."/>
            <person name="Gordon C.M."/>
            <person name="Jindra M."/>
            <person name="Klingler M."/>
            <person name="Lan Q."/>
            <person name="Lattorff H.M."/>
            <person name="Laudet V."/>
            <person name="von Levetsow C."/>
            <person name="Liu Z."/>
            <person name="Lutz R."/>
            <person name="Lynch J.A."/>
            <person name="da Fonseca R.N."/>
            <person name="Posnien N."/>
            <person name="Reuter R."/>
            <person name="Roth S."/>
            <person name="Savard J."/>
            <person name="Schinko J.B."/>
            <person name="Schmitt C."/>
            <person name="Schoppmeier M."/>
            <person name="Schroder R."/>
            <person name="Shippy T.D."/>
            <person name="Simonnet F."/>
            <person name="Marques-Souza H."/>
            <person name="Tautz D."/>
            <person name="Tomoyasu Y."/>
            <person name="Trauner J."/>
            <person name="Van der Zee M."/>
            <person name="Vervoort M."/>
            <person name="Wittkopp N."/>
            <person name="Wimmer E.A."/>
            <person name="Yang X."/>
            <person name="Jones A.K."/>
            <person name="Sattelle D.B."/>
            <person name="Ebert P.R."/>
            <person name="Nelson D."/>
            <person name="Scott J.G."/>
            <person name="Beeman R.W."/>
            <person name="Muthukrishnan S."/>
            <person name="Kramer K.J."/>
            <person name="Arakane Y."/>
            <person name="Beeman R.W."/>
            <person name="Zhu Q."/>
            <person name="Hogenkamp D."/>
            <person name="Dixit R."/>
            <person name="Oppert B."/>
            <person name="Jiang H."/>
            <person name="Zou Z."/>
            <person name="Marshall J."/>
            <person name="Elpidina E."/>
            <person name="Vinokurov K."/>
            <person name="Oppert C."/>
            <person name="Zou Z."/>
            <person name="Evans J."/>
            <person name="Lu Z."/>
            <person name="Zhao P."/>
            <person name="Sumathipala N."/>
            <person name="Altincicek B."/>
            <person name="Vilcinskas A."/>
            <person name="Williams M."/>
            <person name="Hultmark D."/>
            <person name="Hetru C."/>
            <person name="Jiang H."/>
            <person name="Grimmelikhuijzen C.J."/>
            <person name="Hauser F."/>
            <person name="Cazzamali G."/>
            <person name="Williamson M."/>
            <person name="Park Y."/>
            <person name="Li B."/>
            <person name="Tanaka Y."/>
            <person name="Predel R."/>
            <person name="Neupert S."/>
            <person name="Schachtner J."/>
            <person name="Verleyen P."/>
            <person name="Raible F."/>
            <person name="Bork P."/>
            <person name="Friedrich M."/>
            <person name="Walden K.K."/>
            <person name="Robertson H.M."/>
            <person name="Angeli S."/>
            <person name="Foret S."/>
            <person name="Bucher G."/>
            <person name="Schuetz S."/>
            <person name="Maleszka R."/>
            <person name="Wimmer E.A."/>
            <person name="Beeman R.W."/>
            <person name="Lorenzen M."/>
            <person name="Tomoyasu Y."/>
            <person name="Miller S.C."/>
            <person name="Grossmann D."/>
            <person name="Bucher G."/>
        </authorList>
    </citation>
    <scope>NUCLEOTIDE SEQUENCE [LARGE SCALE GENOMIC DNA]</scope>
    <source>
        <strain evidence="2 3">Georgia GA2</strain>
    </source>
</reference>
<dbReference type="PhylomeDB" id="D2A3X5"/>
<accession>D2A3X5</accession>
<evidence type="ECO:0000313" key="2">
    <source>
        <dbReference type="EMBL" id="EFA04872.1"/>
    </source>
</evidence>
<name>D2A3X5_TRICA</name>
<dbReference type="HOGENOM" id="CLU_706643_0_0_1"/>
<gene>
    <name evidence="2" type="primary">AUGUSTUS-3.0.2_14927</name>
    <name evidence="2" type="ORF">TcasGA2_TC014927</name>
</gene>
<dbReference type="OrthoDB" id="6612717at2759"/>
<feature type="chain" id="PRO_5003028308" evidence="1">
    <location>
        <begin position="17"/>
        <end position="391"/>
    </location>
</feature>
<dbReference type="OMA" id="DGQQKVF"/>
<keyword evidence="1" id="KW-0732">Signal</keyword>
<proteinExistence type="predicted"/>
<dbReference type="InParanoid" id="D2A3X5"/>